<evidence type="ECO:0000313" key="3">
    <source>
        <dbReference type="Proteomes" id="UP000014071"/>
    </source>
</evidence>
<dbReference type="HOGENOM" id="CLU_2146974_0_0_1"/>
<dbReference type="RefSeq" id="XP_012189530.1">
    <property type="nucleotide sequence ID" value="XM_012334140.1"/>
</dbReference>
<reference evidence="3" key="1">
    <citation type="journal article" date="2013" name="Genome Announc.">
        <title>Draft genome sequence of the basidiomycetous yeast-like fungus Pseudozyma hubeiensis SY62, which produces an abundant amount of the biosurfactant mannosylerythritol lipids.</title>
        <authorList>
            <person name="Konishi M."/>
            <person name="Hatada Y."/>
            <person name="Horiuchi J."/>
        </authorList>
    </citation>
    <scope>NUCLEOTIDE SEQUENCE [LARGE SCALE GENOMIC DNA]</scope>
    <source>
        <strain evidence="3">SY62</strain>
    </source>
</reference>
<accession>R9P3C9</accession>
<evidence type="ECO:0000313" key="2">
    <source>
        <dbReference type="EMBL" id="GAC95943.1"/>
    </source>
</evidence>
<organism evidence="2 3">
    <name type="scientific">Pseudozyma hubeiensis (strain SY62)</name>
    <name type="common">Yeast</name>
    <dbReference type="NCBI Taxonomy" id="1305764"/>
    <lineage>
        <taxon>Eukaryota</taxon>
        <taxon>Fungi</taxon>
        <taxon>Dikarya</taxon>
        <taxon>Basidiomycota</taxon>
        <taxon>Ustilaginomycotina</taxon>
        <taxon>Ustilaginomycetes</taxon>
        <taxon>Ustilaginales</taxon>
        <taxon>Ustilaginaceae</taxon>
        <taxon>Pseudozyma</taxon>
    </lineage>
</organism>
<name>R9P3C9_PSEHS</name>
<gene>
    <name evidence="2" type="ORF">PHSY_003521</name>
</gene>
<sequence length="112" mass="12779">MWCSEGSKRNSRLQSLVFVQRVQEGRQPAHVAIATATVAEQPARVSFLLFPPPVFASGVCAVLDKKKVLLFLVQHFTIFFPIGFFRVTRQHTALTRDIRRLSRNDQTQPDRV</sequence>
<evidence type="ECO:0000256" key="1">
    <source>
        <dbReference type="SAM" id="Phobius"/>
    </source>
</evidence>
<dbReference type="AlphaFoldDB" id="R9P3C9"/>
<dbReference type="EMBL" id="DF238799">
    <property type="protein sequence ID" value="GAC95943.1"/>
    <property type="molecule type" value="Genomic_DNA"/>
</dbReference>
<keyword evidence="1" id="KW-1133">Transmembrane helix</keyword>
<evidence type="ECO:0008006" key="4">
    <source>
        <dbReference type="Google" id="ProtNLM"/>
    </source>
</evidence>
<keyword evidence="3" id="KW-1185">Reference proteome</keyword>
<keyword evidence="1" id="KW-0472">Membrane</keyword>
<feature type="transmembrane region" description="Helical" evidence="1">
    <location>
        <begin position="68"/>
        <end position="87"/>
    </location>
</feature>
<protein>
    <recommendedName>
        <fullName evidence="4">Transmembrane protein</fullName>
    </recommendedName>
</protein>
<dbReference type="Proteomes" id="UP000014071">
    <property type="component" value="Unassembled WGS sequence"/>
</dbReference>
<keyword evidence="1" id="KW-0812">Transmembrane</keyword>
<dbReference type="GeneID" id="24108809"/>
<proteinExistence type="predicted"/>